<evidence type="ECO:0000256" key="2">
    <source>
        <dbReference type="ARBA" id="ARBA00004245"/>
    </source>
</evidence>
<dbReference type="PANTHER" id="PTHR14885">
    <property type="entry name" value="CILIA- AND FLAGELLA-ASSOCIATED PROTEIN 43-RELATED"/>
    <property type="match status" value="1"/>
</dbReference>
<dbReference type="GO" id="GO:0007288">
    <property type="term" value="P:sperm axoneme assembly"/>
    <property type="evidence" value="ECO:0007669"/>
    <property type="project" value="TreeGrafter"/>
</dbReference>
<accession>A0A2P4SRE2</accession>
<dbReference type="Pfam" id="PF00400">
    <property type="entry name" value="WD40"/>
    <property type="match status" value="1"/>
</dbReference>
<proteinExistence type="predicted"/>
<keyword evidence="6" id="KW-0175">Coiled coil</keyword>
<keyword evidence="10" id="KW-1185">Reference proteome</keyword>
<evidence type="ECO:0000313" key="9">
    <source>
        <dbReference type="EMBL" id="POI26684.1"/>
    </source>
</evidence>
<evidence type="ECO:0000256" key="8">
    <source>
        <dbReference type="ARBA" id="ARBA00023273"/>
    </source>
</evidence>
<name>A0A2P4SRE2_BAMTH</name>
<keyword evidence="5" id="KW-0677">Repeat</keyword>
<evidence type="ECO:0000256" key="1">
    <source>
        <dbReference type="ARBA" id="ARBA00004138"/>
    </source>
</evidence>
<dbReference type="OrthoDB" id="535167at2759"/>
<evidence type="ECO:0000256" key="6">
    <source>
        <dbReference type="ARBA" id="ARBA00023054"/>
    </source>
</evidence>
<keyword evidence="3" id="KW-0963">Cytoplasm</keyword>
<dbReference type="InterPro" id="IPR001680">
    <property type="entry name" value="WD40_rpt"/>
</dbReference>
<evidence type="ECO:0000256" key="5">
    <source>
        <dbReference type="ARBA" id="ARBA00022737"/>
    </source>
</evidence>
<evidence type="ECO:0000256" key="3">
    <source>
        <dbReference type="ARBA" id="ARBA00022490"/>
    </source>
</evidence>
<sequence length="418" mass="47293">MLKISDVLGYIRREAQKKKDGKPKALQRTVVFTMAFSDEGLYTAGTVRHPSWSLLINMMSKLKNIYIEYICEVLFKDKLEKVESCRAVTVLSVDLYFSVQEGLLYFYHISGLQYEMKICTDISEPISTLIFSPDHTTLLIVTDQLCDGLIFLICQGTIYTYEPAHSGEAVKLLDAFSSYLLAADFLSPGDKYCVWYKYLLKEVNGVHSDIDKYVNDQGMLNVSAIKREQYDLEYPLSSAVRLKDNIVYGYCTCAPLICKYHLSKQSILEDPPVILSEKMVPSNQFGAGFICLSPNSRWLASAAKDGILFIYDTSTMEILAQNYCHSYEGGGIKSVVFSLDGKFILVNGENDGVLVCLKWKKIKEIEVKEADFHWQSLLTILNKSISDENAVLRCMAEWQLESESTSESLPEEKSKVFS</sequence>
<dbReference type="Proteomes" id="UP000237246">
    <property type="component" value="Unassembled WGS sequence"/>
</dbReference>
<evidence type="ECO:0000256" key="7">
    <source>
        <dbReference type="ARBA" id="ARBA00023212"/>
    </source>
</evidence>
<keyword evidence="7" id="KW-0206">Cytoskeleton</keyword>
<evidence type="ECO:0000256" key="4">
    <source>
        <dbReference type="ARBA" id="ARBA00022574"/>
    </source>
</evidence>
<dbReference type="SUPFAM" id="SSF101908">
    <property type="entry name" value="Putative isomerase YbhE"/>
    <property type="match status" value="1"/>
</dbReference>
<organism evidence="9 10">
    <name type="scientific">Bambusicola thoracicus</name>
    <name type="common">Chinese bamboo-partridge</name>
    <name type="synonym">Perdix thoracica</name>
    <dbReference type="NCBI Taxonomy" id="9083"/>
    <lineage>
        <taxon>Eukaryota</taxon>
        <taxon>Metazoa</taxon>
        <taxon>Chordata</taxon>
        <taxon>Craniata</taxon>
        <taxon>Vertebrata</taxon>
        <taxon>Euteleostomi</taxon>
        <taxon>Archelosauria</taxon>
        <taxon>Archosauria</taxon>
        <taxon>Dinosauria</taxon>
        <taxon>Saurischia</taxon>
        <taxon>Theropoda</taxon>
        <taxon>Coelurosauria</taxon>
        <taxon>Aves</taxon>
        <taxon>Neognathae</taxon>
        <taxon>Galloanserae</taxon>
        <taxon>Galliformes</taxon>
        <taxon>Phasianidae</taxon>
        <taxon>Perdicinae</taxon>
        <taxon>Bambusicola</taxon>
    </lineage>
</organism>
<keyword evidence="4" id="KW-0853">WD repeat</keyword>
<dbReference type="InterPro" id="IPR015943">
    <property type="entry name" value="WD40/YVTN_repeat-like_dom_sf"/>
</dbReference>
<keyword evidence="8" id="KW-0966">Cell projection</keyword>
<dbReference type="Gene3D" id="2.130.10.10">
    <property type="entry name" value="YVTN repeat-like/Quinoprotein amine dehydrogenase"/>
    <property type="match status" value="1"/>
</dbReference>
<protein>
    <submittedName>
        <fullName evidence="9">Uncharacterized protein</fullName>
    </submittedName>
</protein>
<dbReference type="PANTHER" id="PTHR14885:SF1">
    <property type="entry name" value="CILIA- AND FLAGELLA-ASSOCIATED PROTEIN 43"/>
    <property type="match status" value="1"/>
</dbReference>
<dbReference type="AlphaFoldDB" id="A0A2P4SRE2"/>
<dbReference type="GO" id="GO:0005930">
    <property type="term" value="C:axoneme"/>
    <property type="evidence" value="ECO:0007669"/>
    <property type="project" value="TreeGrafter"/>
</dbReference>
<comment type="subcellular location">
    <subcellularLocation>
        <location evidence="1">Cell projection</location>
        <location evidence="1">Cilium</location>
    </subcellularLocation>
    <subcellularLocation>
        <location evidence="2">Cytoplasm</location>
        <location evidence="2">Cytoskeleton</location>
    </subcellularLocation>
</comment>
<reference evidence="9 10" key="1">
    <citation type="submission" date="2018-01" db="EMBL/GenBank/DDBJ databases">
        <title>Comparison of the Chinese Bamboo Partridge and Red Junglefowl genome sequences highlights the importance of demography in genome evolution.</title>
        <authorList>
            <person name="Tiley G.P."/>
            <person name="Kimball R.T."/>
            <person name="Braun E.L."/>
            <person name="Burleigh J.G."/>
        </authorList>
    </citation>
    <scope>NUCLEOTIDE SEQUENCE [LARGE SCALE GENOMIC DNA]</scope>
    <source>
        <strain evidence="9">RTK389</strain>
        <tissue evidence="9">Blood</tissue>
    </source>
</reference>
<evidence type="ECO:0000313" key="10">
    <source>
        <dbReference type="Proteomes" id="UP000237246"/>
    </source>
</evidence>
<gene>
    <name evidence="9" type="ORF">CIB84_009566</name>
</gene>
<dbReference type="EMBL" id="PPHD01027526">
    <property type="protein sequence ID" value="POI26684.1"/>
    <property type="molecule type" value="Genomic_DNA"/>
</dbReference>
<comment type="caution">
    <text evidence="9">The sequence shown here is derived from an EMBL/GenBank/DDBJ whole genome shotgun (WGS) entry which is preliminary data.</text>
</comment>